<comment type="caution">
    <text evidence="1">The sequence shown here is derived from an EMBL/GenBank/DDBJ whole genome shotgun (WGS) entry which is preliminary data.</text>
</comment>
<evidence type="ECO:0000313" key="2">
    <source>
        <dbReference type="Proteomes" id="UP001148313"/>
    </source>
</evidence>
<accession>A0ABT4VHW6</accession>
<evidence type="ECO:0000313" key="1">
    <source>
        <dbReference type="EMBL" id="MDA4844303.1"/>
    </source>
</evidence>
<dbReference type="RefSeq" id="WP_271087823.1">
    <property type="nucleotide sequence ID" value="NZ_JAPJZH010000001.1"/>
</dbReference>
<proteinExistence type="predicted"/>
<keyword evidence="2" id="KW-1185">Reference proteome</keyword>
<dbReference type="EMBL" id="JAPJZH010000001">
    <property type="protein sequence ID" value="MDA4844303.1"/>
    <property type="molecule type" value="Genomic_DNA"/>
</dbReference>
<protein>
    <recommendedName>
        <fullName evidence="3">DUF465 domain-containing protein</fullName>
    </recommendedName>
</protein>
<sequence>MTPLERAELIEEELLRVQREIDRRRPRRNEILRFNDLKRIDELRARKNRLWILLQETLSSGTTNQPSTV</sequence>
<name>A0ABT4VHW6_9HYPH</name>
<evidence type="ECO:0008006" key="3">
    <source>
        <dbReference type="Google" id="ProtNLM"/>
    </source>
</evidence>
<dbReference type="Proteomes" id="UP001148313">
    <property type="component" value="Unassembled WGS sequence"/>
</dbReference>
<reference evidence="1" key="1">
    <citation type="submission" date="2022-11" db="EMBL/GenBank/DDBJ databases">
        <title>Hoeflea poritis sp. nov., isolated from scleractinian coral Porites lutea.</title>
        <authorList>
            <person name="Zhang G."/>
            <person name="Wei Q."/>
            <person name="Cai L."/>
        </authorList>
    </citation>
    <scope>NUCLEOTIDE SEQUENCE</scope>
    <source>
        <strain evidence="1">E7-10</strain>
    </source>
</reference>
<gene>
    <name evidence="1" type="ORF">OOZ53_03030</name>
</gene>
<organism evidence="1 2">
    <name type="scientific">Hoeflea poritis</name>
    <dbReference type="NCBI Taxonomy" id="2993659"/>
    <lineage>
        <taxon>Bacteria</taxon>
        <taxon>Pseudomonadati</taxon>
        <taxon>Pseudomonadota</taxon>
        <taxon>Alphaproteobacteria</taxon>
        <taxon>Hyphomicrobiales</taxon>
        <taxon>Rhizobiaceae</taxon>
        <taxon>Hoeflea</taxon>
    </lineage>
</organism>